<evidence type="ECO:0000256" key="2">
    <source>
        <dbReference type="ARBA" id="ARBA00023157"/>
    </source>
</evidence>
<dbReference type="SMART" id="SM00408">
    <property type="entry name" value="IGc2"/>
    <property type="match status" value="5"/>
</dbReference>
<organism evidence="6 7">
    <name type="scientific">Takifugu bimaculatus</name>
    <dbReference type="NCBI Taxonomy" id="433685"/>
    <lineage>
        <taxon>Eukaryota</taxon>
        <taxon>Metazoa</taxon>
        <taxon>Chordata</taxon>
        <taxon>Craniata</taxon>
        <taxon>Vertebrata</taxon>
        <taxon>Euteleostomi</taxon>
        <taxon>Actinopterygii</taxon>
        <taxon>Neopterygii</taxon>
        <taxon>Teleostei</taxon>
        <taxon>Neoteleostei</taxon>
        <taxon>Acanthomorphata</taxon>
        <taxon>Eupercaria</taxon>
        <taxon>Tetraodontiformes</taxon>
        <taxon>Tetradontoidea</taxon>
        <taxon>Tetraodontidae</taxon>
        <taxon>Takifugu</taxon>
    </lineage>
</organism>
<name>A0A4Z2CF91_9TELE</name>
<dbReference type="Proteomes" id="UP000516260">
    <property type="component" value="Chromosome 10"/>
</dbReference>
<dbReference type="Pfam" id="PF13895">
    <property type="entry name" value="Ig_2"/>
    <property type="match status" value="1"/>
</dbReference>
<evidence type="ECO:0000313" key="6">
    <source>
        <dbReference type="EMBL" id="TNN02831.1"/>
    </source>
</evidence>
<dbReference type="AlphaFoldDB" id="A0A4Z2CF91"/>
<gene>
    <name evidence="6" type="ORF">fugu_010318</name>
</gene>
<dbReference type="InterPro" id="IPR013098">
    <property type="entry name" value="Ig_I-set"/>
</dbReference>
<feature type="domain" description="Ig-like" evidence="5">
    <location>
        <begin position="261"/>
        <end position="342"/>
    </location>
</feature>
<sequence>MGTGTTSFPSGSNLTMLCSAHSSPPAELGWAIRGEFVSKGPLLEVFGVTEEQTGPYTCRAFNNHTNLSSTITKHILIGEPISNVTLKTQATDLVEFNDSAVFTCSASSGTSVSYAWLNGSSVITGNESVQLSDGGAKLTIVVTRYDQGPFSCNMSNGISHEVSSLVYLKISYGPSNAMMTLQPMKLAYRTGDNITLSCSADSSPAARIWWMFDGMDLDKTGPQLHLQSVTESNSGNYTCMLHNNVTSRFSSESKMIRILSPVTEASVHIVGSQPILNNSFTLTCRTTGTVESITWMHNWSPLYSDETRVLSMDNATLTFSSVMLSDNGNYSCMASNAISNISSQWFMLDIFYPITDVQVEAPKKEAVEGQLYTLTCNVTGPPDLLTVDLNWFKNGHWLQVDNQTTFFTDHKNIMFNPLQKNHSGQYHCSATNAVSAVASTPYLLLVKFGPETPVITGPEFAEIGTTAHFNCSANSYPPSTFTWWFNGSEVANSSMLTTAPLSFNMSGAVHLCGPQ</sequence>
<dbReference type="PANTHER" id="PTHR44337:SF20">
    <property type="entry name" value="CARCINOEMBRYONIC ANTIGEN-RELATED CELL ADHESION MOLECULE 5-RELATED"/>
    <property type="match status" value="1"/>
</dbReference>
<evidence type="ECO:0000259" key="5">
    <source>
        <dbReference type="PROSITE" id="PS50835"/>
    </source>
</evidence>
<dbReference type="InterPro" id="IPR052598">
    <property type="entry name" value="IgSF_CEA-related"/>
</dbReference>
<accession>A0A4Z2CF91</accession>
<keyword evidence="1" id="KW-0732">Signal</keyword>
<evidence type="ECO:0000256" key="4">
    <source>
        <dbReference type="ARBA" id="ARBA00023319"/>
    </source>
</evidence>
<comment type="caution">
    <text evidence="6">The sequence shown here is derived from an EMBL/GenBank/DDBJ whole genome shotgun (WGS) entry which is preliminary data.</text>
</comment>
<dbReference type="Pfam" id="PF13927">
    <property type="entry name" value="Ig_3"/>
    <property type="match status" value="2"/>
</dbReference>
<feature type="domain" description="Ig-like" evidence="5">
    <location>
        <begin position="174"/>
        <end position="257"/>
    </location>
</feature>
<evidence type="ECO:0000313" key="7">
    <source>
        <dbReference type="Proteomes" id="UP000516260"/>
    </source>
</evidence>
<evidence type="ECO:0000256" key="1">
    <source>
        <dbReference type="ARBA" id="ARBA00022729"/>
    </source>
</evidence>
<dbReference type="InterPro" id="IPR013783">
    <property type="entry name" value="Ig-like_fold"/>
</dbReference>
<keyword evidence="2" id="KW-1015">Disulfide bond</keyword>
<keyword evidence="4" id="KW-0393">Immunoglobulin domain</keyword>
<dbReference type="PROSITE" id="PS50835">
    <property type="entry name" value="IG_LIKE"/>
    <property type="match status" value="6"/>
</dbReference>
<dbReference type="Gene3D" id="2.60.40.10">
    <property type="entry name" value="Immunoglobulins"/>
    <property type="match status" value="6"/>
</dbReference>
<dbReference type="InterPro" id="IPR036179">
    <property type="entry name" value="Ig-like_dom_sf"/>
</dbReference>
<dbReference type="InterPro" id="IPR007110">
    <property type="entry name" value="Ig-like_dom"/>
</dbReference>
<dbReference type="Pfam" id="PF07679">
    <property type="entry name" value="I-set"/>
    <property type="match status" value="1"/>
</dbReference>
<feature type="domain" description="Ig-like" evidence="5">
    <location>
        <begin position="80"/>
        <end position="163"/>
    </location>
</feature>
<protein>
    <recommendedName>
        <fullName evidence="5">Ig-like domain-containing protein</fullName>
    </recommendedName>
</protein>
<feature type="domain" description="Ig-like" evidence="5">
    <location>
        <begin position="450"/>
        <end position="515"/>
    </location>
</feature>
<dbReference type="CDD" id="cd00096">
    <property type="entry name" value="Ig"/>
    <property type="match status" value="1"/>
</dbReference>
<feature type="domain" description="Ig-like" evidence="5">
    <location>
        <begin position="353"/>
        <end position="439"/>
    </location>
</feature>
<dbReference type="SUPFAM" id="SSF48726">
    <property type="entry name" value="Immunoglobulin"/>
    <property type="match status" value="6"/>
</dbReference>
<dbReference type="PANTHER" id="PTHR44337">
    <property type="entry name" value="CARCINOEMBRYONIC ANTIGEN-RELATED CELL ADHESION MOLECULE 8"/>
    <property type="match status" value="1"/>
</dbReference>
<dbReference type="InterPro" id="IPR003599">
    <property type="entry name" value="Ig_sub"/>
</dbReference>
<keyword evidence="7" id="KW-1185">Reference proteome</keyword>
<evidence type="ECO:0000256" key="3">
    <source>
        <dbReference type="ARBA" id="ARBA00023180"/>
    </source>
</evidence>
<proteinExistence type="predicted"/>
<dbReference type="EMBL" id="SWLE01000002">
    <property type="protein sequence ID" value="TNN02831.1"/>
    <property type="molecule type" value="Genomic_DNA"/>
</dbReference>
<dbReference type="InterPro" id="IPR003598">
    <property type="entry name" value="Ig_sub2"/>
</dbReference>
<keyword evidence="3" id="KW-0325">Glycoprotein</keyword>
<dbReference type="SMART" id="SM00409">
    <property type="entry name" value="IG"/>
    <property type="match status" value="5"/>
</dbReference>
<reference evidence="6 7" key="1">
    <citation type="submission" date="2019-04" db="EMBL/GenBank/DDBJ databases">
        <title>The sequence and de novo assembly of Takifugu bimaculatus genome using PacBio and Hi-C technologies.</title>
        <authorList>
            <person name="Xu P."/>
            <person name="Liu B."/>
            <person name="Zhou Z."/>
        </authorList>
    </citation>
    <scope>NUCLEOTIDE SEQUENCE [LARGE SCALE GENOMIC DNA]</scope>
    <source>
        <strain evidence="6">TB-2018</strain>
        <tissue evidence="6">Muscle</tissue>
    </source>
</reference>
<feature type="domain" description="Ig-like" evidence="5">
    <location>
        <begin position="1"/>
        <end position="72"/>
    </location>
</feature>